<dbReference type="AlphaFoldDB" id="A0AAD7QHZ9"/>
<gene>
    <name evidence="1" type="ORF">O6P43_001073</name>
</gene>
<name>A0AAD7QHZ9_QUISA</name>
<accession>A0AAD7QHZ9</accession>
<organism evidence="1 2">
    <name type="scientific">Quillaja saponaria</name>
    <name type="common">Soap bark tree</name>
    <dbReference type="NCBI Taxonomy" id="32244"/>
    <lineage>
        <taxon>Eukaryota</taxon>
        <taxon>Viridiplantae</taxon>
        <taxon>Streptophyta</taxon>
        <taxon>Embryophyta</taxon>
        <taxon>Tracheophyta</taxon>
        <taxon>Spermatophyta</taxon>
        <taxon>Magnoliopsida</taxon>
        <taxon>eudicotyledons</taxon>
        <taxon>Gunneridae</taxon>
        <taxon>Pentapetalae</taxon>
        <taxon>rosids</taxon>
        <taxon>fabids</taxon>
        <taxon>Fabales</taxon>
        <taxon>Quillajaceae</taxon>
        <taxon>Quillaja</taxon>
    </lineage>
</organism>
<dbReference type="KEGG" id="qsa:O6P43_001073"/>
<keyword evidence="2" id="KW-1185">Reference proteome</keyword>
<dbReference type="Proteomes" id="UP001163823">
    <property type="component" value="Chromosome 1"/>
</dbReference>
<dbReference type="EMBL" id="JARAOO010000001">
    <property type="protein sequence ID" value="KAJ7981866.1"/>
    <property type="molecule type" value="Genomic_DNA"/>
</dbReference>
<sequence length="82" mass="9524">MSLFVSFCLTQFRTSVFESKEREFVCRAKMGFMILRFKVAFLLGFLVLKSFNEFVGSNAQSLLPEDEGILQLAYFSNICFWV</sequence>
<reference evidence="1 2" key="1">
    <citation type="journal article" date="2023" name="Science">
        <title>Elucidation of the pathway for biosynthesis of saponin adjuvants from the soapbark tree.</title>
        <authorList>
            <person name="Reed J."/>
            <person name="Orme A."/>
            <person name="El-Demerdash A."/>
            <person name="Owen C."/>
            <person name="Martin L.B.B."/>
            <person name="Misra R.C."/>
            <person name="Kikuchi S."/>
            <person name="Rejzek M."/>
            <person name="Martin A.C."/>
            <person name="Harkess A."/>
            <person name="Leebens-Mack J."/>
            <person name="Louveau T."/>
            <person name="Stephenson M.J."/>
            <person name="Osbourn A."/>
        </authorList>
    </citation>
    <scope>NUCLEOTIDE SEQUENCE [LARGE SCALE GENOMIC DNA]</scope>
    <source>
        <strain evidence="1">S10</strain>
    </source>
</reference>
<protein>
    <submittedName>
        <fullName evidence="1">Uncharacterized protein</fullName>
    </submittedName>
</protein>
<proteinExistence type="predicted"/>
<comment type="caution">
    <text evidence="1">The sequence shown here is derived from an EMBL/GenBank/DDBJ whole genome shotgun (WGS) entry which is preliminary data.</text>
</comment>
<evidence type="ECO:0000313" key="2">
    <source>
        <dbReference type="Proteomes" id="UP001163823"/>
    </source>
</evidence>
<evidence type="ECO:0000313" key="1">
    <source>
        <dbReference type="EMBL" id="KAJ7981866.1"/>
    </source>
</evidence>